<name>A0A5R9G284_9BACL</name>
<dbReference type="AlphaFoldDB" id="A0A5R9G284"/>
<dbReference type="InterPro" id="IPR004013">
    <property type="entry name" value="PHP_dom"/>
</dbReference>
<dbReference type="EMBL" id="VCIW01000018">
    <property type="protein sequence ID" value="TLS49931.1"/>
    <property type="molecule type" value="Genomic_DNA"/>
</dbReference>
<sequence>MAVTGRESGYDLHTHTTASDGMLTPAESVALAAAQGLAGVAVTDHDTVAGAAEAAAAGRERGVDVVVGVEISAQGDGGDVHVLGLWVDPADAAFAARLASNRDVRRGRNEAMMEALRRHGFDVTLAEAEKLAASRRSSGDATVARPHIAELLVRKGYVADVKEAFDVWIGEGGKAYVTAERVAPETAAAWIRDAGGVVVLAHPGLYRDAEALIDRLVRIGALDGIEAAHADHDEAQENFFRGLARRYGLPCTGGSDFHGVRDGVPFHAMLGDRRTPKDVVERLQQIKEKRGNRNDS</sequence>
<dbReference type="PANTHER" id="PTHR42924">
    <property type="entry name" value="EXONUCLEASE"/>
    <property type="match status" value="1"/>
</dbReference>
<dbReference type="Pfam" id="PF02811">
    <property type="entry name" value="PHP"/>
    <property type="match status" value="1"/>
</dbReference>
<dbReference type="InterPro" id="IPR003141">
    <property type="entry name" value="Pol/His_phosphatase_N"/>
</dbReference>
<dbReference type="Gene3D" id="1.10.150.650">
    <property type="match status" value="1"/>
</dbReference>
<keyword evidence="3" id="KW-1185">Reference proteome</keyword>
<dbReference type="PANTHER" id="PTHR42924:SF3">
    <property type="entry name" value="POLYMERASE_HISTIDINOL PHOSPHATASE N-TERMINAL DOMAIN-CONTAINING PROTEIN"/>
    <property type="match status" value="1"/>
</dbReference>
<dbReference type="Proteomes" id="UP000309676">
    <property type="component" value="Unassembled WGS sequence"/>
</dbReference>
<dbReference type="SUPFAM" id="SSF89550">
    <property type="entry name" value="PHP domain-like"/>
    <property type="match status" value="1"/>
</dbReference>
<evidence type="ECO:0000313" key="3">
    <source>
        <dbReference type="Proteomes" id="UP000309676"/>
    </source>
</evidence>
<dbReference type="InterPro" id="IPR016195">
    <property type="entry name" value="Pol/histidinol_Pase-like"/>
</dbReference>
<accession>A0A5R9G284</accession>
<dbReference type="OrthoDB" id="9804333at2"/>
<gene>
    <name evidence="2" type="ORF">FE782_23320</name>
</gene>
<reference evidence="2 3" key="1">
    <citation type="submission" date="2019-05" db="EMBL/GenBank/DDBJ databases">
        <authorList>
            <person name="Narsing Rao M.P."/>
            <person name="Li W.J."/>
        </authorList>
    </citation>
    <scope>NUCLEOTIDE SEQUENCE [LARGE SCALE GENOMIC DNA]</scope>
    <source>
        <strain evidence="2 3">SYSU_K30003</strain>
    </source>
</reference>
<evidence type="ECO:0000259" key="1">
    <source>
        <dbReference type="SMART" id="SM00481"/>
    </source>
</evidence>
<dbReference type="GO" id="GO:0035312">
    <property type="term" value="F:5'-3' DNA exonuclease activity"/>
    <property type="evidence" value="ECO:0007669"/>
    <property type="project" value="TreeGrafter"/>
</dbReference>
<organism evidence="2 3">
    <name type="scientific">Paenibacillus antri</name>
    <dbReference type="NCBI Taxonomy" id="2582848"/>
    <lineage>
        <taxon>Bacteria</taxon>
        <taxon>Bacillati</taxon>
        <taxon>Bacillota</taxon>
        <taxon>Bacilli</taxon>
        <taxon>Bacillales</taxon>
        <taxon>Paenibacillaceae</taxon>
        <taxon>Paenibacillus</taxon>
    </lineage>
</organism>
<comment type="caution">
    <text evidence="2">The sequence shown here is derived from an EMBL/GenBank/DDBJ whole genome shotgun (WGS) entry which is preliminary data.</text>
</comment>
<dbReference type="SMART" id="SM00481">
    <property type="entry name" value="POLIIIAc"/>
    <property type="match status" value="1"/>
</dbReference>
<dbReference type="CDD" id="cd07438">
    <property type="entry name" value="PHP_HisPPase_AMP"/>
    <property type="match status" value="1"/>
</dbReference>
<proteinExistence type="predicted"/>
<dbReference type="RefSeq" id="WP_138196752.1">
    <property type="nucleotide sequence ID" value="NZ_VCIW01000018.1"/>
</dbReference>
<dbReference type="GO" id="GO:0004534">
    <property type="term" value="F:5'-3' RNA exonuclease activity"/>
    <property type="evidence" value="ECO:0007669"/>
    <property type="project" value="TreeGrafter"/>
</dbReference>
<evidence type="ECO:0000313" key="2">
    <source>
        <dbReference type="EMBL" id="TLS49931.1"/>
    </source>
</evidence>
<feature type="domain" description="Polymerase/histidinol phosphatase N-terminal" evidence="1">
    <location>
        <begin position="10"/>
        <end position="75"/>
    </location>
</feature>
<protein>
    <submittedName>
        <fullName evidence="2">PHP domain-containing protein</fullName>
    </submittedName>
</protein>
<dbReference type="InterPro" id="IPR052018">
    <property type="entry name" value="PHP_domain"/>
</dbReference>
<dbReference type="Gene3D" id="3.20.20.140">
    <property type="entry name" value="Metal-dependent hydrolases"/>
    <property type="match status" value="1"/>
</dbReference>